<protein>
    <submittedName>
        <fullName evidence="2">Uncharacterized protein</fullName>
    </submittedName>
</protein>
<dbReference type="EMBL" id="MHJG01000022">
    <property type="protein sequence ID" value="OGY63456.1"/>
    <property type="molecule type" value="Genomic_DNA"/>
</dbReference>
<feature type="transmembrane region" description="Helical" evidence="1">
    <location>
        <begin position="6"/>
        <end position="30"/>
    </location>
</feature>
<comment type="caution">
    <text evidence="2">The sequence shown here is derived from an EMBL/GenBank/DDBJ whole genome shotgun (WGS) entry which is preliminary data.</text>
</comment>
<dbReference type="Proteomes" id="UP000177960">
    <property type="component" value="Unassembled WGS sequence"/>
</dbReference>
<evidence type="ECO:0000313" key="3">
    <source>
        <dbReference type="Proteomes" id="UP000177960"/>
    </source>
</evidence>
<sequence>MSNAELFYLLTAVLYALSIIASVFFIWWFVEKSKKIYWNYKMAKMLYGAWKDAYSAGYLLDERPGAPVEYFYSKFTDELFQEILRNGYIEGHEDSKYNRSNKVYCYGMFGEKYPPAWEYVQRLVEKRLDEKFQ</sequence>
<organism evidence="2 3">
    <name type="scientific">Candidatus Harrisonbacteria bacterium RIFCSPHIGHO2_02_FULL_42_16</name>
    <dbReference type="NCBI Taxonomy" id="1798404"/>
    <lineage>
        <taxon>Bacteria</taxon>
        <taxon>Candidatus Harrisoniibacteriota</taxon>
    </lineage>
</organism>
<keyword evidence="1" id="KW-0812">Transmembrane</keyword>
<evidence type="ECO:0000256" key="1">
    <source>
        <dbReference type="SAM" id="Phobius"/>
    </source>
</evidence>
<gene>
    <name evidence="2" type="ORF">A3B92_01550</name>
</gene>
<name>A0A1G1ZH37_9BACT</name>
<reference evidence="2 3" key="1">
    <citation type="journal article" date="2016" name="Nat. Commun.">
        <title>Thousands of microbial genomes shed light on interconnected biogeochemical processes in an aquifer system.</title>
        <authorList>
            <person name="Anantharaman K."/>
            <person name="Brown C.T."/>
            <person name="Hug L.A."/>
            <person name="Sharon I."/>
            <person name="Castelle C.J."/>
            <person name="Probst A.J."/>
            <person name="Thomas B.C."/>
            <person name="Singh A."/>
            <person name="Wilkins M.J."/>
            <person name="Karaoz U."/>
            <person name="Brodie E.L."/>
            <person name="Williams K.H."/>
            <person name="Hubbard S.S."/>
            <person name="Banfield J.F."/>
        </authorList>
    </citation>
    <scope>NUCLEOTIDE SEQUENCE [LARGE SCALE GENOMIC DNA]</scope>
</reference>
<accession>A0A1G1ZH37</accession>
<keyword evidence="1" id="KW-1133">Transmembrane helix</keyword>
<dbReference type="AlphaFoldDB" id="A0A1G1ZH37"/>
<evidence type="ECO:0000313" key="2">
    <source>
        <dbReference type="EMBL" id="OGY63456.1"/>
    </source>
</evidence>
<keyword evidence="1" id="KW-0472">Membrane</keyword>
<proteinExistence type="predicted"/>